<reference evidence="1 2" key="1">
    <citation type="submission" date="2014-03" db="EMBL/GenBank/DDBJ databases">
        <title>Draft genome of the hookworm Oesophagostomum dentatum.</title>
        <authorList>
            <person name="Mitreva M."/>
        </authorList>
    </citation>
    <scope>NUCLEOTIDE SEQUENCE [LARGE SCALE GENOMIC DNA]</scope>
    <source>
        <strain evidence="1 2">OD-Hann</strain>
    </source>
</reference>
<organism evidence="1 2">
    <name type="scientific">Oesophagostomum dentatum</name>
    <name type="common">Nodular worm</name>
    <dbReference type="NCBI Taxonomy" id="61180"/>
    <lineage>
        <taxon>Eukaryota</taxon>
        <taxon>Metazoa</taxon>
        <taxon>Ecdysozoa</taxon>
        <taxon>Nematoda</taxon>
        <taxon>Chromadorea</taxon>
        <taxon>Rhabditida</taxon>
        <taxon>Rhabditina</taxon>
        <taxon>Rhabditomorpha</taxon>
        <taxon>Strongyloidea</taxon>
        <taxon>Strongylidae</taxon>
        <taxon>Oesophagostomum</taxon>
    </lineage>
</organism>
<accession>A0A0B1S4F9</accession>
<dbReference type="InterPro" id="IPR012877">
    <property type="entry name" value="Dhs-27"/>
</dbReference>
<dbReference type="Proteomes" id="UP000053660">
    <property type="component" value="Unassembled WGS sequence"/>
</dbReference>
<dbReference type="AlphaFoldDB" id="A0A0B1S4F9"/>
<protein>
    <submittedName>
        <fullName evidence="1">Uncharacterized protein</fullName>
    </submittedName>
</protein>
<proteinExistence type="predicted"/>
<keyword evidence="2" id="KW-1185">Reference proteome</keyword>
<evidence type="ECO:0000313" key="2">
    <source>
        <dbReference type="Proteomes" id="UP000053660"/>
    </source>
</evidence>
<gene>
    <name evidence="1" type="ORF">OESDEN_21992</name>
</gene>
<name>A0A0B1S4F9_OESDE</name>
<dbReference type="EMBL" id="KN609824">
    <property type="protein sequence ID" value="KHJ78387.1"/>
    <property type="molecule type" value="Genomic_DNA"/>
</dbReference>
<sequence>MRSDWQRKDKTLPERFVVKILTQLALQTLTKQVVEQNGTGNFFAKEDFMAAFEPKQKLVRPTFLKITKKTNTSKVSASTSG</sequence>
<evidence type="ECO:0000313" key="1">
    <source>
        <dbReference type="EMBL" id="KHJ78387.1"/>
    </source>
</evidence>
<dbReference type="Pfam" id="PF07914">
    <property type="entry name" value="DUF1679"/>
    <property type="match status" value="1"/>
</dbReference>